<evidence type="ECO:0000256" key="1">
    <source>
        <dbReference type="ARBA" id="ARBA00006711"/>
    </source>
</evidence>
<organism evidence="9 10">
    <name type="scientific">Methylacidimicrobium cyclopophantes</name>
    <dbReference type="NCBI Taxonomy" id="1041766"/>
    <lineage>
        <taxon>Bacteria</taxon>
        <taxon>Pseudomonadati</taxon>
        <taxon>Verrucomicrobiota</taxon>
        <taxon>Methylacidimicrobium</taxon>
    </lineage>
</organism>
<dbReference type="EMBL" id="CABFUZ020000088">
    <property type="protein sequence ID" value="VVM05444.1"/>
    <property type="molecule type" value="Genomic_DNA"/>
</dbReference>
<comment type="caution">
    <text evidence="9">The sequence shown here is derived from an EMBL/GenBank/DDBJ whole genome shotgun (WGS) entry which is preliminary data.</text>
</comment>
<dbReference type="SUPFAM" id="SSF63562">
    <property type="entry name" value="RPB6/omega subunit-like"/>
    <property type="match status" value="1"/>
</dbReference>
<evidence type="ECO:0000256" key="5">
    <source>
        <dbReference type="ARBA" id="ARBA00023163"/>
    </source>
</evidence>
<accession>A0A5E6MAX3</accession>
<dbReference type="Proteomes" id="UP000381693">
    <property type="component" value="Unassembled WGS sequence"/>
</dbReference>
<dbReference type="Pfam" id="PF01192">
    <property type="entry name" value="RNA_pol_Rpb6"/>
    <property type="match status" value="1"/>
</dbReference>
<dbReference type="GO" id="GO:0006351">
    <property type="term" value="P:DNA-templated transcription"/>
    <property type="evidence" value="ECO:0007669"/>
    <property type="project" value="InterPro"/>
</dbReference>
<proteinExistence type="inferred from homology"/>
<keyword evidence="4 9" id="KW-0240">DNA-directed RNA polymerase</keyword>
<keyword evidence="9" id="KW-0808">Transferase</keyword>
<evidence type="ECO:0000313" key="10">
    <source>
        <dbReference type="Proteomes" id="UP000381693"/>
    </source>
</evidence>
<dbReference type="EC" id="2.7.7.6" evidence="2"/>
<name>A0A5E6MAX3_9BACT</name>
<comment type="catalytic activity">
    <reaction evidence="8">
        <text>RNA(n) + a ribonucleoside 5'-triphosphate = RNA(n+1) + diphosphate</text>
        <dbReference type="Rhea" id="RHEA:21248"/>
        <dbReference type="Rhea" id="RHEA-COMP:14527"/>
        <dbReference type="Rhea" id="RHEA-COMP:17342"/>
        <dbReference type="ChEBI" id="CHEBI:33019"/>
        <dbReference type="ChEBI" id="CHEBI:61557"/>
        <dbReference type="ChEBI" id="CHEBI:140395"/>
        <dbReference type="EC" id="2.7.7.6"/>
    </reaction>
</comment>
<keyword evidence="9" id="KW-0548">Nucleotidyltransferase</keyword>
<keyword evidence="5" id="KW-0804">Transcription</keyword>
<dbReference type="InterPro" id="IPR006110">
    <property type="entry name" value="Pol_omega/Rpo6/RPB6"/>
</dbReference>
<dbReference type="GO" id="GO:0003899">
    <property type="term" value="F:DNA-directed RNA polymerase activity"/>
    <property type="evidence" value="ECO:0007669"/>
    <property type="project" value="UniProtKB-EC"/>
</dbReference>
<dbReference type="GO" id="GO:0000428">
    <property type="term" value="C:DNA-directed RNA polymerase complex"/>
    <property type="evidence" value="ECO:0007669"/>
    <property type="project" value="UniProtKB-KW"/>
</dbReference>
<evidence type="ECO:0000256" key="8">
    <source>
        <dbReference type="ARBA" id="ARBA00048552"/>
    </source>
</evidence>
<evidence type="ECO:0000256" key="4">
    <source>
        <dbReference type="ARBA" id="ARBA00022478"/>
    </source>
</evidence>
<evidence type="ECO:0000313" key="9">
    <source>
        <dbReference type="EMBL" id="VVM05444.1"/>
    </source>
</evidence>
<evidence type="ECO:0000256" key="3">
    <source>
        <dbReference type="ARBA" id="ARBA00013725"/>
    </source>
</evidence>
<dbReference type="Gene3D" id="3.90.940.10">
    <property type="match status" value="1"/>
</dbReference>
<dbReference type="InterPro" id="IPR036161">
    <property type="entry name" value="RPB6/omega-like_sf"/>
</dbReference>
<protein>
    <recommendedName>
        <fullName evidence="3">DNA-directed RNA polymerase subunit omega</fullName>
        <ecNumber evidence="2">2.7.7.6</ecNumber>
    </recommendedName>
    <alternativeName>
        <fullName evidence="7">RNA polymerase omega subunit</fullName>
    </alternativeName>
    <alternativeName>
        <fullName evidence="6">Transcriptase subunit omega</fullName>
    </alternativeName>
</protein>
<dbReference type="GO" id="GO:0003677">
    <property type="term" value="F:DNA binding"/>
    <property type="evidence" value="ECO:0007669"/>
    <property type="project" value="InterPro"/>
</dbReference>
<reference evidence="9" key="1">
    <citation type="submission" date="2019-09" db="EMBL/GenBank/DDBJ databases">
        <authorList>
            <person name="Cremers G."/>
        </authorList>
    </citation>
    <scope>NUCLEOTIDE SEQUENCE [LARGE SCALE GENOMIC DNA]</scope>
    <source>
        <strain evidence="9">3B</strain>
    </source>
</reference>
<dbReference type="AlphaFoldDB" id="A0A5E6MAX3"/>
<comment type="similarity">
    <text evidence="1">Belongs to the RNA polymerase subunit omega family.</text>
</comment>
<evidence type="ECO:0000256" key="7">
    <source>
        <dbReference type="ARBA" id="ARBA00030998"/>
    </source>
</evidence>
<dbReference type="RefSeq" id="WP_246189502.1">
    <property type="nucleotide sequence ID" value="NZ_CABFUZ020000088.1"/>
</dbReference>
<evidence type="ECO:0000256" key="2">
    <source>
        <dbReference type="ARBA" id="ARBA00012418"/>
    </source>
</evidence>
<gene>
    <name evidence="9" type="primary">rpoZ</name>
    <name evidence="9" type="ORF">MAMC_00588</name>
</gene>
<evidence type="ECO:0000256" key="6">
    <source>
        <dbReference type="ARBA" id="ARBA00029924"/>
    </source>
</evidence>
<keyword evidence="10" id="KW-1185">Reference proteome</keyword>
<sequence>MSETITTLLSAALAKMDSPEVLINAVSSRVRLLAKGARPLVEVHPQWSFLQVALKEIAAGKLTVAPAEEAPTEFTSLVSEEPAV</sequence>